<name>A0A3S3UZE1_9RHOB</name>
<evidence type="ECO:0000313" key="1">
    <source>
        <dbReference type="EMBL" id="RWY39096.1"/>
    </source>
</evidence>
<reference evidence="1 2" key="1">
    <citation type="journal article" date="2015" name="Int. J. Syst. Evol. Microbiol.">
        <title>Gemmobacter intermedius sp. nov., isolated from a white stork (Ciconia ciconia).</title>
        <authorList>
            <person name="Kampfer P."/>
            <person name="Jerzak L."/>
            <person name="Wilharm G."/>
            <person name="Golke J."/>
            <person name="Busse H.J."/>
            <person name="Glaeser S.P."/>
        </authorList>
    </citation>
    <scope>NUCLEOTIDE SEQUENCE [LARGE SCALE GENOMIC DNA]</scope>
    <source>
        <strain evidence="1 2">119/4</strain>
    </source>
</reference>
<dbReference type="AlphaFoldDB" id="A0A3S3UZE1"/>
<proteinExistence type="predicted"/>
<organism evidence="1 2">
    <name type="scientific">Falsigemmobacter intermedius</name>
    <dbReference type="NCBI Taxonomy" id="1553448"/>
    <lineage>
        <taxon>Bacteria</taxon>
        <taxon>Pseudomonadati</taxon>
        <taxon>Pseudomonadota</taxon>
        <taxon>Alphaproteobacteria</taxon>
        <taxon>Rhodobacterales</taxon>
        <taxon>Paracoccaceae</taxon>
        <taxon>Falsigemmobacter</taxon>
    </lineage>
</organism>
<protein>
    <submittedName>
        <fullName evidence="1">Uncharacterized protein</fullName>
    </submittedName>
</protein>
<dbReference type="RefSeq" id="WP_128490280.1">
    <property type="nucleotide sequence ID" value="NZ_JBHLXB010000023.1"/>
</dbReference>
<dbReference type="EMBL" id="SBLC01000027">
    <property type="protein sequence ID" value="RWY39096.1"/>
    <property type="molecule type" value="Genomic_DNA"/>
</dbReference>
<comment type="caution">
    <text evidence="1">The sequence shown here is derived from an EMBL/GenBank/DDBJ whole genome shotgun (WGS) entry which is preliminary data.</text>
</comment>
<dbReference type="Proteomes" id="UP000287168">
    <property type="component" value="Unassembled WGS sequence"/>
</dbReference>
<sequence>MNANLNDMRLAGLGHPTIGNLLVMTVQLGQSFRKLIQRILELLKVCIEFRSVCEALPGHVIDRHRVLVTSRKIPREQKSDFMGVKFNILHDLWDLRAIDVFPLCRAGQASPRDLGLPVGRKIGNRNAPLNTLGSGAIRRIFLLLCCRPFRLSSIN</sequence>
<accession>A0A3S3UZE1</accession>
<evidence type="ECO:0000313" key="2">
    <source>
        <dbReference type="Proteomes" id="UP000287168"/>
    </source>
</evidence>
<gene>
    <name evidence="1" type="ORF">EP867_14895</name>
</gene>
<keyword evidence="2" id="KW-1185">Reference proteome</keyword>